<dbReference type="AlphaFoldDB" id="A0A1J1HX30"/>
<protein>
    <submittedName>
        <fullName evidence="1">CLUMA_CG004386, isoform A</fullName>
    </submittedName>
</protein>
<proteinExistence type="predicted"/>
<dbReference type="EMBL" id="CVRI01000020">
    <property type="protein sequence ID" value="CRK90689.1"/>
    <property type="molecule type" value="Genomic_DNA"/>
</dbReference>
<gene>
    <name evidence="1" type="ORF">CLUMA_CG004386</name>
</gene>
<reference evidence="1 2" key="1">
    <citation type="submission" date="2015-04" db="EMBL/GenBank/DDBJ databases">
        <authorList>
            <person name="Syromyatnikov M.Y."/>
            <person name="Popov V.N."/>
        </authorList>
    </citation>
    <scope>NUCLEOTIDE SEQUENCE [LARGE SCALE GENOMIC DNA]</scope>
</reference>
<evidence type="ECO:0000313" key="1">
    <source>
        <dbReference type="EMBL" id="CRK90689.1"/>
    </source>
</evidence>
<dbReference type="Proteomes" id="UP000183832">
    <property type="component" value="Unassembled WGS sequence"/>
</dbReference>
<sequence>MSGYIFENDCIEQQQEEMVNNFDTFLSKSNTVDVQFIFFCSRSELIQKKSKLNDKNMTYECEDDANHHLIL</sequence>
<accession>A0A1J1HX30</accession>
<keyword evidence="2" id="KW-1185">Reference proteome</keyword>
<evidence type="ECO:0000313" key="2">
    <source>
        <dbReference type="Proteomes" id="UP000183832"/>
    </source>
</evidence>
<name>A0A1J1HX30_9DIPT</name>
<organism evidence="1 2">
    <name type="scientific">Clunio marinus</name>
    <dbReference type="NCBI Taxonomy" id="568069"/>
    <lineage>
        <taxon>Eukaryota</taxon>
        <taxon>Metazoa</taxon>
        <taxon>Ecdysozoa</taxon>
        <taxon>Arthropoda</taxon>
        <taxon>Hexapoda</taxon>
        <taxon>Insecta</taxon>
        <taxon>Pterygota</taxon>
        <taxon>Neoptera</taxon>
        <taxon>Endopterygota</taxon>
        <taxon>Diptera</taxon>
        <taxon>Nematocera</taxon>
        <taxon>Chironomoidea</taxon>
        <taxon>Chironomidae</taxon>
        <taxon>Clunio</taxon>
    </lineage>
</organism>